<evidence type="ECO:0000313" key="2">
    <source>
        <dbReference type="Proteomes" id="UP000035068"/>
    </source>
</evidence>
<gene>
    <name evidence="1" type="ORF">GFER_07765</name>
</gene>
<sequence length="159" mass="19176">MQIHRLFFRQRLPVDPDRCWAFFSDPANLRDITPPTLNFRVTSSLPPRMYAGMIICYRIRPLVAFDLTWITEITQVREPFFFVDEQRFGPYRFWHHQHHFRAISGGVEMDDEVHYALPLGWLGRAMNRLFVERQLRHIFSYRRAVLEQRFGFMPEETKG</sequence>
<dbReference type="Gene3D" id="3.30.530.20">
    <property type="match status" value="1"/>
</dbReference>
<keyword evidence="2" id="KW-1185">Reference proteome</keyword>
<organism evidence="1 2">
    <name type="scientific">Geoalkalibacter ferrihydriticus DSM 17813</name>
    <dbReference type="NCBI Taxonomy" id="1121915"/>
    <lineage>
        <taxon>Bacteria</taxon>
        <taxon>Pseudomonadati</taxon>
        <taxon>Thermodesulfobacteriota</taxon>
        <taxon>Desulfuromonadia</taxon>
        <taxon>Desulfuromonadales</taxon>
        <taxon>Geoalkalibacteraceae</taxon>
        <taxon>Geoalkalibacter</taxon>
    </lineage>
</organism>
<comment type="caution">
    <text evidence="1">The sequence shown here is derived from an EMBL/GenBank/DDBJ whole genome shotgun (WGS) entry which is preliminary data.</text>
</comment>
<reference evidence="1 2" key="1">
    <citation type="submission" date="2014-12" db="EMBL/GenBank/DDBJ databases">
        <title>Genomes of Geoalkalibacter ferrihydriticus and Geoalkalibacter subterraneus, two haloalkaliphilic metal-reducing members of the Geobacteraceae.</title>
        <authorList>
            <person name="Badalamenti J.P."/>
            <person name="Torres C.I."/>
            <person name="Krajmalnik-Brown R."/>
            <person name="Bond D.R."/>
        </authorList>
    </citation>
    <scope>NUCLEOTIDE SEQUENCE [LARGE SCALE GENOMIC DNA]</scope>
    <source>
        <strain evidence="1 2">DSM 17813</strain>
    </source>
</reference>
<protein>
    <submittedName>
        <fullName evidence="1">SRPBCC domain-containing protein</fullName>
    </submittedName>
</protein>
<dbReference type="EMBL" id="JWJD01000002">
    <property type="protein sequence ID" value="KIH76967.1"/>
    <property type="molecule type" value="Genomic_DNA"/>
</dbReference>
<dbReference type="RefSeq" id="WP_040098132.1">
    <property type="nucleotide sequence ID" value="NZ_JWJD01000002.1"/>
</dbReference>
<dbReference type="InterPro" id="IPR023393">
    <property type="entry name" value="START-like_dom_sf"/>
</dbReference>
<dbReference type="CDD" id="cd07820">
    <property type="entry name" value="SRPBCC_3"/>
    <property type="match status" value="1"/>
</dbReference>
<evidence type="ECO:0000313" key="1">
    <source>
        <dbReference type="EMBL" id="KIH76967.1"/>
    </source>
</evidence>
<name>A0A0C2HW24_9BACT</name>
<dbReference type="Proteomes" id="UP000035068">
    <property type="component" value="Unassembled WGS sequence"/>
</dbReference>
<proteinExistence type="predicted"/>
<dbReference type="SUPFAM" id="SSF55961">
    <property type="entry name" value="Bet v1-like"/>
    <property type="match status" value="1"/>
</dbReference>
<dbReference type="AlphaFoldDB" id="A0A0C2HW24"/>
<accession>A0A0C2HW24</accession>